<keyword evidence="5" id="KW-0698">rRNA processing</keyword>
<evidence type="ECO:0000313" key="16">
    <source>
        <dbReference type="Proteomes" id="UP000184310"/>
    </source>
</evidence>
<evidence type="ECO:0000256" key="4">
    <source>
        <dbReference type="ARBA" id="ARBA00022490"/>
    </source>
</evidence>
<dbReference type="Pfam" id="PF01189">
    <property type="entry name" value="Methyltr_RsmB-F"/>
    <property type="match status" value="1"/>
</dbReference>
<evidence type="ECO:0000256" key="5">
    <source>
        <dbReference type="ARBA" id="ARBA00022552"/>
    </source>
</evidence>
<proteinExistence type="inferred from homology"/>
<comment type="function">
    <text evidence="1">Specifically methylates the cytosine at position 967 (m5C967) of 16S rRNA.</text>
</comment>
<dbReference type="NCBIfam" id="TIGR00563">
    <property type="entry name" value="rsmB"/>
    <property type="match status" value="1"/>
</dbReference>
<dbReference type="PRINTS" id="PR02008">
    <property type="entry name" value="RCMTFAMILY"/>
</dbReference>
<dbReference type="InterPro" id="IPR054728">
    <property type="entry name" value="RsmB-like_ferredoxin"/>
</dbReference>
<keyword evidence="6 13" id="KW-0489">Methyltransferase</keyword>
<dbReference type="PANTHER" id="PTHR22807">
    <property type="entry name" value="NOP2 YEAST -RELATED NOL1/NOP2/FMU SUN DOMAIN-CONTAINING"/>
    <property type="match status" value="1"/>
</dbReference>
<dbReference type="OrthoDB" id="9810297at2"/>
<dbReference type="EC" id="2.1.1.176" evidence="3"/>
<feature type="binding site" evidence="13">
    <location>
        <position position="325"/>
    </location>
    <ligand>
        <name>S-adenosyl-L-methionine</name>
        <dbReference type="ChEBI" id="CHEBI:59789"/>
    </ligand>
</feature>
<feature type="active site" description="Nucleophile" evidence="13">
    <location>
        <position position="378"/>
    </location>
</feature>
<dbReference type="InterPro" id="IPR001678">
    <property type="entry name" value="MeTrfase_RsmB-F_NOP2_dom"/>
</dbReference>
<accession>A0A1M6K9P3</accession>
<keyword evidence="4" id="KW-0963">Cytoplasm</keyword>
<dbReference type="GO" id="GO:0008649">
    <property type="term" value="F:rRNA methyltransferase activity"/>
    <property type="evidence" value="ECO:0007669"/>
    <property type="project" value="InterPro"/>
</dbReference>
<dbReference type="FunFam" id="1.10.940.10:FF:000006">
    <property type="entry name" value="16S rRNA (Cytosine(967)-C(5))-methyltransferase RsmB"/>
    <property type="match status" value="1"/>
</dbReference>
<dbReference type="FunFam" id="3.40.50.150:FF:000022">
    <property type="entry name" value="Ribosomal RNA small subunit methyltransferase B"/>
    <property type="match status" value="1"/>
</dbReference>
<dbReference type="PANTHER" id="PTHR22807:SF53">
    <property type="entry name" value="RIBOSOMAL RNA SMALL SUBUNIT METHYLTRANSFERASE B-RELATED"/>
    <property type="match status" value="1"/>
</dbReference>
<feature type="binding site" evidence="13">
    <location>
        <position position="307"/>
    </location>
    <ligand>
        <name>S-adenosyl-L-methionine</name>
        <dbReference type="ChEBI" id="CHEBI:59789"/>
    </ligand>
</feature>
<evidence type="ECO:0000256" key="9">
    <source>
        <dbReference type="ARBA" id="ARBA00022884"/>
    </source>
</evidence>
<dbReference type="SUPFAM" id="SSF48013">
    <property type="entry name" value="NusB-like"/>
    <property type="match status" value="1"/>
</dbReference>
<comment type="similarity">
    <text evidence="13">Belongs to the class I-like SAM-binding methyltransferase superfamily. RsmB/NOP family.</text>
</comment>
<dbReference type="GO" id="GO:0005737">
    <property type="term" value="C:cytoplasm"/>
    <property type="evidence" value="ECO:0007669"/>
    <property type="project" value="UniProtKB-SubCell"/>
</dbReference>
<dbReference type="GO" id="GO:0003723">
    <property type="term" value="F:RNA binding"/>
    <property type="evidence" value="ECO:0007669"/>
    <property type="project" value="UniProtKB-UniRule"/>
</dbReference>
<feature type="binding site" evidence="13">
    <location>
        <begin position="256"/>
        <end position="262"/>
    </location>
    <ligand>
        <name>S-adenosyl-L-methionine</name>
        <dbReference type="ChEBI" id="CHEBI:59789"/>
    </ligand>
</feature>
<keyword evidence="8 13" id="KW-0949">S-adenosyl-L-methionine</keyword>
<dbReference type="Pfam" id="PF22458">
    <property type="entry name" value="RsmF-B_ferredox"/>
    <property type="match status" value="1"/>
</dbReference>
<dbReference type="AlphaFoldDB" id="A0A1M6K9P3"/>
<dbReference type="RefSeq" id="WP_072986983.1">
    <property type="nucleotide sequence ID" value="NZ_FQZB01000009.1"/>
</dbReference>
<comment type="catalytic activity">
    <reaction evidence="12">
        <text>cytidine(967) in 16S rRNA + S-adenosyl-L-methionine = 5-methylcytidine(967) in 16S rRNA + S-adenosyl-L-homocysteine + H(+)</text>
        <dbReference type="Rhea" id="RHEA:42748"/>
        <dbReference type="Rhea" id="RHEA-COMP:10219"/>
        <dbReference type="Rhea" id="RHEA-COMP:10220"/>
        <dbReference type="ChEBI" id="CHEBI:15378"/>
        <dbReference type="ChEBI" id="CHEBI:57856"/>
        <dbReference type="ChEBI" id="CHEBI:59789"/>
        <dbReference type="ChEBI" id="CHEBI:74483"/>
        <dbReference type="ChEBI" id="CHEBI:82748"/>
        <dbReference type="EC" id="2.1.1.176"/>
    </reaction>
</comment>
<dbReference type="InterPro" id="IPR023267">
    <property type="entry name" value="RCMT"/>
</dbReference>
<protein>
    <recommendedName>
        <fullName evidence="3">16S rRNA (cytosine(967)-C(5))-methyltransferase</fullName>
        <ecNumber evidence="3">2.1.1.176</ecNumber>
    </recommendedName>
    <alternativeName>
        <fullName evidence="10">16S rRNA m5C967 methyltransferase</fullName>
    </alternativeName>
    <alternativeName>
        <fullName evidence="11">rRNA (cytosine-C(5)-)-methyltransferase RsmB</fullName>
    </alternativeName>
</protein>
<evidence type="ECO:0000313" key="15">
    <source>
        <dbReference type="EMBL" id="SHJ55656.1"/>
    </source>
</evidence>
<keyword evidence="9 13" id="KW-0694">RNA-binding</keyword>
<feature type="binding site" evidence="13">
    <location>
        <position position="280"/>
    </location>
    <ligand>
        <name>S-adenosyl-L-methionine</name>
        <dbReference type="ChEBI" id="CHEBI:59789"/>
    </ligand>
</feature>
<evidence type="ECO:0000256" key="2">
    <source>
        <dbReference type="ARBA" id="ARBA00004496"/>
    </source>
</evidence>
<keyword evidence="7 13" id="KW-0808">Transferase</keyword>
<evidence type="ECO:0000256" key="12">
    <source>
        <dbReference type="ARBA" id="ARBA00047283"/>
    </source>
</evidence>
<evidence type="ECO:0000259" key="14">
    <source>
        <dbReference type="PROSITE" id="PS51686"/>
    </source>
</evidence>
<organism evidence="15 16">
    <name type="scientific">Clostridium cavendishii DSM 21758</name>
    <dbReference type="NCBI Taxonomy" id="1121302"/>
    <lineage>
        <taxon>Bacteria</taxon>
        <taxon>Bacillati</taxon>
        <taxon>Bacillota</taxon>
        <taxon>Clostridia</taxon>
        <taxon>Eubacteriales</taxon>
        <taxon>Clostridiaceae</taxon>
        <taxon>Clostridium</taxon>
    </lineage>
</organism>
<gene>
    <name evidence="15" type="ORF">SAMN02745163_02135</name>
</gene>
<dbReference type="InterPro" id="IPR035926">
    <property type="entry name" value="NusB-like_sf"/>
</dbReference>
<evidence type="ECO:0000256" key="8">
    <source>
        <dbReference type="ARBA" id="ARBA00022691"/>
    </source>
</evidence>
<dbReference type="InterPro" id="IPR029063">
    <property type="entry name" value="SAM-dependent_MTases_sf"/>
</dbReference>
<feature type="domain" description="SAM-dependent MTase RsmB/NOP-type" evidence="14">
    <location>
        <begin position="166"/>
        <end position="439"/>
    </location>
</feature>
<dbReference type="STRING" id="1121302.SAMN02745163_02135"/>
<dbReference type="NCBIfam" id="NF011494">
    <property type="entry name" value="PRK14902.1"/>
    <property type="match status" value="1"/>
</dbReference>
<dbReference type="Proteomes" id="UP000184310">
    <property type="component" value="Unassembled WGS sequence"/>
</dbReference>
<evidence type="ECO:0000256" key="3">
    <source>
        <dbReference type="ARBA" id="ARBA00012140"/>
    </source>
</evidence>
<dbReference type="GO" id="GO:0006355">
    <property type="term" value="P:regulation of DNA-templated transcription"/>
    <property type="evidence" value="ECO:0007669"/>
    <property type="project" value="InterPro"/>
</dbReference>
<dbReference type="Gene3D" id="1.10.940.10">
    <property type="entry name" value="NusB-like"/>
    <property type="match status" value="1"/>
</dbReference>
<keyword evidence="16" id="KW-1185">Reference proteome</keyword>
<dbReference type="InterPro" id="IPR006027">
    <property type="entry name" value="NusB_RsmB_TIM44"/>
</dbReference>
<dbReference type="InterPro" id="IPR004573">
    <property type="entry name" value="rRNA_ssu_MeTfrase_B"/>
</dbReference>
<evidence type="ECO:0000256" key="6">
    <source>
        <dbReference type="ARBA" id="ARBA00022603"/>
    </source>
</evidence>
<sequence length="439" mass="50531">MKARKIIVKILDNIFNNRAYSNIELNKYLNSEEIDSKDRALITEVVYGTIKYKSTIDTILSNYVKDIALIDVAVINILRSAIYQMRFLDRVPDYAVVNDSVNLSKEVSQNSSRFVNGVLRNYIRNEKKNYKEGFAKLESICFDYSFDKWMVKLFILQYGEELALEILKGLNYRPNITVRVNSNKSDYDEVFEKLEEEGYDVEEGSISPDAIKINKGSTIEKNPLFISGDITVQDESAMMVAPLFNFDSNDIVMDLCSAPGGKTTHIAELLQNEGEVLAFDVHEHKLKLIEEHKERLHLENIKTDIMDATKLNAKYINYATKVLIDVPCSGIGIIRKKPEIKWTKNARELRDLVQIQRNIMENAWEYLRVGGELIYSTCTLNKKENEENIDWFLDKHNDAVIEKVFIGNSKNIINNENGSVTILPNEYMDGFFIAKLKKR</sequence>
<dbReference type="Gene3D" id="3.30.70.1170">
    <property type="entry name" value="Sun protein, domain 3"/>
    <property type="match status" value="1"/>
</dbReference>
<reference evidence="15 16" key="1">
    <citation type="submission" date="2016-11" db="EMBL/GenBank/DDBJ databases">
        <authorList>
            <person name="Jaros S."/>
            <person name="Januszkiewicz K."/>
            <person name="Wedrychowicz H."/>
        </authorList>
    </citation>
    <scope>NUCLEOTIDE SEQUENCE [LARGE SCALE GENOMIC DNA]</scope>
    <source>
        <strain evidence="15 16">DSM 21758</strain>
    </source>
</reference>
<dbReference type="PROSITE" id="PS51686">
    <property type="entry name" value="SAM_MT_RSMB_NOP"/>
    <property type="match status" value="1"/>
</dbReference>
<dbReference type="Gene3D" id="3.40.50.150">
    <property type="entry name" value="Vaccinia Virus protein VP39"/>
    <property type="match status" value="1"/>
</dbReference>
<comment type="subcellular location">
    <subcellularLocation>
        <location evidence="2">Cytoplasm</location>
    </subcellularLocation>
</comment>
<name>A0A1M6K9P3_9CLOT</name>
<dbReference type="SUPFAM" id="SSF53335">
    <property type="entry name" value="S-adenosyl-L-methionine-dependent methyltransferases"/>
    <property type="match status" value="1"/>
</dbReference>
<dbReference type="FunFam" id="3.30.70.1170:FF:000003">
    <property type="entry name" value="16S rRNA (Cytosine(967)-C(5))-methyltransferase RsmB"/>
    <property type="match status" value="1"/>
</dbReference>
<evidence type="ECO:0000256" key="7">
    <source>
        <dbReference type="ARBA" id="ARBA00022679"/>
    </source>
</evidence>
<evidence type="ECO:0000256" key="10">
    <source>
        <dbReference type="ARBA" id="ARBA00030399"/>
    </source>
</evidence>
<evidence type="ECO:0000256" key="13">
    <source>
        <dbReference type="PROSITE-ProRule" id="PRU01023"/>
    </source>
</evidence>
<evidence type="ECO:0000256" key="11">
    <source>
        <dbReference type="ARBA" id="ARBA00031088"/>
    </source>
</evidence>
<dbReference type="Pfam" id="PF01029">
    <property type="entry name" value="NusB"/>
    <property type="match status" value="1"/>
</dbReference>
<evidence type="ECO:0000256" key="1">
    <source>
        <dbReference type="ARBA" id="ARBA00002724"/>
    </source>
</evidence>
<dbReference type="EMBL" id="FQZB01000009">
    <property type="protein sequence ID" value="SHJ55656.1"/>
    <property type="molecule type" value="Genomic_DNA"/>
</dbReference>
<dbReference type="InterPro" id="IPR049560">
    <property type="entry name" value="MeTrfase_RsmB-F_NOP2_cat"/>
</dbReference>